<feature type="domain" description="CUB" evidence="3">
    <location>
        <begin position="8"/>
        <end position="126"/>
    </location>
</feature>
<keyword evidence="5" id="KW-1185">Reference proteome</keyword>
<protein>
    <recommendedName>
        <fullName evidence="3">CUB domain-containing protein</fullName>
    </recommendedName>
</protein>
<organism evidence="4 5">
    <name type="scientific">Rhipicephalus sanguineus</name>
    <name type="common">Brown dog tick</name>
    <name type="synonym">Ixodes sanguineus</name>
    <dbReference type="NCBI Taxonomy" id="34632"/>
    <lineage>
        <taxon>Eukaryota</taxon>
        <taxon>Metazoa</taxon>
        <taxon>Ecdysozoa</taxon>
        <taxon>Arthropoda</taxon>
        <taxon>Chelicerata</taxon>
        <taxon>Arachnida</taxon>
        <taxon>Acari</taxon>
        <taxon>Parasitiformes</taxon>
        <taxon>Ixodida</taxon>
        <taxon>Ixodoidea</taxon>
        <taxon>Ixodidae</taxon>
        <taxon>Rhipicephalinae</taxon>
        <taxon>Rhipicephalus</taxon>
        <taxon>Rhipicephalus</taxon>
    </lineage>
</organism>
<dbReference type="PROSITE" id="PS01180">
    <property type="entry name" value="CUB"/>
    <property type="match status" value="1"/>
</dbReference>
<sequence length="190" mass="21552">MYCHLKLCTFIYNSSEVSNGTFSTPNYPGVYPRDTECHYLFYGKSNEKIYIEFAYFDVEGVPPCLSDTASDYVEFSNFRTVDRKIPRHCGNLRPTKIESDADFFRVSFKSNDKFDGTGFEAFYQFRNNPDPFTVRQVSAVQNKQNGGRAAMGGSLKHIPTNLRPATLEEWLADSAPDIMKALKLLGLSYG</sequence>
<dbReference type="VEuPathDB" id="VectorBase:RSAN_035686"/>
<dbReference type="InterPro" id="IPR035914">
    <property type="entry name" value="Sperma_CUB_dom_sf"/>
</dbReference>
<dbReference type="InterPro" id="IPR053207">
    <property type="entry name" value="Non-NMDA_GluR_Accessory"/>
</dbReference>
<name>A0A9D4PPF2_RHISA</name>
<evidence type="ECO:0000256" key="1">
    <source>
        <dbReference type="ARBA" id="ARBA00023157"/>
    </source>
</evidence>
<gene>
    <name evidence="4" type="ORF">HPB52_018458</name>
</gene>
<keyword evidence="1" id="KW-1015">Disulfide bond</keyword>
<evidence type="ECO:0000313" key="5">
    <source>
        <dbReference type="Proteomes" id="UP000821837"/>
    </source>
</evidence>
<proteinExistence type="predicted"/>
<dbReference type="PANTHER" id="PTHR47537:SF2">
    <property type="entry name" value="CUBILIN"/>
    <property type="match status" value="1"/>
</dbReference>
<comment type="caution">
    <text evidence="2">Lacks conserved residue(s) required for the propagation of feature annotation.</text>
</comment>
<dbReference type="InterPro" id="IPR000859">
    <property type="entry name" value="CUB_dom"/>
</dbReference>
<dbReference type="Gene3D" id="2.60.120.290">
    <property type="entry name" value="Spermadhesin, CUB domain"/>
    <property type="match status" value="1"/>
</dbReference>
<dbReference type="GO" id="GO:0005886">
    <property type="term" value="C:plasma membrane"/>
    <property type="evidence" value="ECO:0007669"/>
    <property type="project" value="TreeGrafter"/>
</dbReference>
<evidence type="ECO:0000256" key="2">
    <source>
        <dbReference type="PROSITE-ProRule" id="PRU00059"/>
    </source>
</evidence>
<dbReference type="Pfam" id="PF00431">
    <property type="entry name" value="CUB"/>
    <property type="match status" value="1"/>
</dbReference>
<dbReference type="CDD" id="cd00041">
    <property type="entry name" value="CUB"/>
    <property type="match status" value="1"/>
</dbReference>
<dbReference type="SUPFAM" id="SSF49854">
    <property type="entry name" value="Spermadhesin, CUB domain"/>
    <property type="match status" value="1"/>
</dbReference>
<reference evidence="4" key="1">
    <citation type="journal article" date="2020" name="Cell">
        <title>Large-Scale Comparative Analyses of Tick Genomes Elucidate Their Genetic Diversity and Vector Capacities.</title>
        <authorList>
            <consortium name="Tick Genome and Microbiome Consortium (TIGMIC)"/>
            <person name="Jia N."/>
            <person name="Wang J."/>
            <person name="Shi W."/>
            <person name="Du L."/>
            <person name="Sun Y."/>
            <person name="Zhan W."/>
            <person name="Jiang J.F."/>
            <person name="Wang Q."/>
            <person name="Zhang B."/>
            <person name="Ji P."/>
            <person name="Bell-Sakyi L."/>
            <person name="Cui X.M."/>
            <person name="Yuan T.T."/>
            <person name="Jiang B.G."/>
            <person name="Yang W.F."/>
            <person name="Lam T.T."/>
            <person name="Chang Q.C."/>
            <person name="Ding S.J."/>
            <person name="Wang X.J."/>
            <person name="Zhu J.G."/>
            <person name="Ruan X.D."/>
            <person name="Zhao L."/>
            <person name="Wei J.T."/>
            <person name="Ye R.Z."/>
            <person name="Que T.C."/>
            <person name="Du C.H."/>
            <person name="Zhou Y.H."/>
            <person name="Cheng J.X."/>
            <person name="Dai P.F."/>
            <person name="Guo W.B."/>
            <person name="Han X.H."/>
            <person name="Huang E.J."/>
            <person name="Li L.F."/>
            <person name="Wei W."/>
            <person name="Gao Y.C."/>
            <person name="Liu J.Z."/>
            <person name="Shao H.Z."/>
            <person name="Wang X."/>
            <person name="Wang C.C."/>
            <person name="Yang T.C."/>
            <person name="Huo Q.B."/>
            <person name="Li W."/>
            <person name="Chen H.Y."/>
            <person name="Chen S.E."/>
            <person name="Zhou L.G."/>
            <person name="Ni X.B."/>
            <person name="Tian J.H."/>
            <person name="Sheng Y."/>
            <person name="Liu T."/>
            <person name="Pan Y.S."/>
            <person name="Xia L.Y."/>
            <person name="Li J."/>
            <person name="Zhao F."/>
            <person name="Cao W.C."/>
        </authorList>
    </citation>
    <scope>NUCLEOTIDE SEQUENCE</scope>
    <source>
        <strain evidence="4">Rsan-2018</strain>
    </source>
</reference>
<dbReference type="EMBL" id="JABSTV010001252">
    <property type="protein sequence ID" value="KAH7948095.1"/>
    <property type="molecule type" value="Genomic_DNA"/>
</dbReference>
<dbReference type="AlphaFoldDB" id="A0A9D4PPF2"/>
<dbReference type="Proteomes" id="UP000821837">
    <property type="component" value="Chromosome 6"/>
</dbReference>
<accession>A0A9D4PPF2</accession>
<comment type="caution">
    <text evidence="4">The sequence shown here is derived from an EMBL/GenBank/DDBJ whole genome shotgun (WGS) entry which is preliminary data.</text>
</comment>
<dbReference type="SMART" id="SM00042">
    <property type="entry name" value="CUB"/>
    <property type="match status" value="1"/>
</dbReference>
<reference evidence="4" key="2">
    <citation type="submission" date="2021-09" db="EMBL/GenBank/DDBJ databases">
        <authorList>
            <person name="Jia N."/>
            <person name="Wang J."/>
            <person name="Shi W."/>
            <person name="Du L."/>
            <person name="Sun Y."/>
            <person name="Zhan W."/>
            <person name="Jiang J."/>
            <person name="Wang Q."/>
            <person name="Zhang B."/>
            <person name="Ji P."/>
            <person name="Sakyi L.B."/>
            <person name="Cui X."/>
            <person name="Yuan T."/>
            <person name="Jiang B."/>
            <person name="Yang W."/>
            <person name="Lam T.T.-Y."/>
            <person name="Chang Q."/>
            <person name="Ding S."/>
            <person name="Wang X."/>
            <person name="Zhu J."/>
            <person name="Ruan X."/>
            <person name="Zhao L."/>
            <person name="Wei J."/>
            <person name="Que T."/>
            <person name="Du C."/>
            <person name="Cheng J."/>
            <person name="Dai P."/>
            <person name="Han X."/>
            <person name="Huang E."/>
            <person name="Gao Y."/>
            <person name="Liu J."/>
            <person name="Shao H."/>
            <person name="Ye R."/>
            <person name="Li L."/>
            <person name="Wei W."/>
            <person name="Wang X."/>
            <person name="Wang C."/>
            <person name="Huo Q."/>
            <person name="Li W."/>
            <person name="Guo W."/>
            <person name="Chen H."/>
            <person name="Chen S."/>
            <person name="Zhou L."/>
            <person name="Zhou L."/>
            <person name="Ni X."/>
            <person name="Tian J."/>
            <person name="Zhou Y."/>
            <person name="Sheng Y."/>
            <person name="Liu T."/>
            <person name="Pan Y."/>
            <person name="Xia L."/>
            <person name="Li J."/>
            <person name="Zhao F."/>
            <person name="Cao W."/>
        </authorList>
    </citation>
    <scope>NUCLEOTIDE SEQUENCE</scope>
    <source>
        <strain evidence="4">Rsan-2018</strain>
        <tissue evidence="4">Larvae</tissue>
    </source>
</reference>
<dbReference type="PANTHER" id="PTHR47537">
    <property type="entry name" value="CUBILIN"/>
    <property type="match status" value="1"/>
</dbReference>
<dbReference type="FunFam" id="2.60.120.290:FF:000058">
    <property type="entry name" value="CUB domaincontaining protein"/>
    <property type="match status" value="1"/>
</dbReference>
<evidence type="ECO:0000259" key="3">
    <source>
        <dbReference type="PROSITE" id="PS01180"/>
    </source>
</evidence>
<evidence type="ECO:0000313" key="4">
    <source>
        <dbReference type="EMBL" id="KAH7948095.1"/>
    </source>
</evidence>